<keyword evidence="3" id="KW-1185">Reference proteome</keyword>
<evidence type="ECO:0000256" key="1">
    <source>
        <dbReference type="SAM" id="MobiDB-lite"/>
    </source>
</evidence>
<evidence type="ECO:0000313" key="2">
    <source>
        <dbReference type="EMBL" id="GFQ00756.1"/>
    </source>
</evidence>
<proteinExistence type="predicted"/>
<protein>
    <submittedName>
        <fullName evidence="2">Uncharacterized protein</fullName>
    </submittedName>
</protein>
<dbReference type="EMBL" id="BMAC01000642">
    <property type="protein sequence ID" value="GFQ00756.1"/>
    <property type="molecule type" value="Genomic_DNA"/>
</dbReference>
<sequence length="89" mass="9756">MSIAAPIVLSTIAADYPIFQFDPFFWRRSVSMGQFNEFSSSVAASGTGVKEDDDDDVSTKAADETKKKNVLHPLSLHLSIYKPQLSSTT</sequence>
<reference evidence="2" key="1">
    <citation type="submission" date="2020-07" db="EMBL/GenBank/DDBJ databases">
        <title>Ethylene signaling mediates host invasion by parasitic plants.</title>
        <authorList>
            <person name="Yoshida S."/>
        </authorList>
    </citation>
    <scope>NUCLEOTIDE SEQUENCE</scope>
    <source>
        <strain evidence="2">Okayama</strain>
    </source>
</reference>
<gene>
    <name evidence="2" type="ORF">PHJA_002219500</name>
</gene>
<accession>A0A830D0I4</accession>
<dbReference type="AlphaFoldDB" id="A0A830D0I4"/>
<feature type="region of interest" description="Disordered" evidence="1">
    <location>
        <begin position="41"/>
        <end position="64"/>
    </location>
</feature>
<name>A0A830D0I4_9LAMI</name>
<dbReference type="Proteomes" id="UP000653305">
    <property type="component" value="Unassembled WGS sequence"/>
</dbReference>
<comment type="caution">
    <text evidence="2">The sequence shown here is derived from an EMBL/GenBank/DDBJ whole genome shotgun (WGS) entry which is preliminary data.</text>
</comment>
<evidence type="ECO:0000313" key="3">
    <source>
        <dbReference type="Proteomes" id="UP000653305"/>
    </source>
</evidence>
<organism evidence="2 3">
    <name type="scientific">Phtheirospermum japonicum</name>
    <dbReference type="NCBI Taxonomy" id="374723"/>
    <lineage>
        <taxon>Eukaryota</taxon>
        <taxon>Viridiplantae</taxon>
        <taxon>Streptophyta</taxon>
        <taxon>Embryophyta</taxon>
        <taxon>Tracheophyta</taxon>
        <taxon>Spermatophyta</taxon>
        <taxon>Magnoliopsida</taxon>
        <taxon>eudicotyledons</taxon>
        <taxon>Gunneridae</taxon>
        <taxon>Pentapetalae</taxon>
        <taxon>asterids</taxon>
        <taxon>lamiids</taxon>
        <taxon>Lamiales</taxon>
        <taxon>Orobanchaceae</taxon>
        <taxon>Orobanchaceae incertae sedis</taxon>
        <taxon>Phtheirospermum</taxon>
    </lineage>
</organism>